<dbReference type="EMBL" id="JACWMW010000006">
    <property type="protein sequence ID" value="MBD1387520.1"/>
    <property type="molecule type" value="Genomic_DNA"/>
</dbReference>
<reference evidence="2 3" key="1">
    <citation type="submission" date="2020-09" db="EMBL/GenBank/DDBJ databases">
        <title>Novel species of Mucilaginibacter isolated from a glacier on the Tibetan Plateau.</title>
        <authorList>
            <person name="Liu Q."/>
            <person name="Xin Y.-H."/>
        </authorList>
    </citation>
    <scope>NUCLEOTIDE SEQUENCE [LARGE SCALE GENOMIC DNA]</scope>
    <source>
        <strain evidence="2 3">CGMCC 1.13878</strain>
    </source>
</reference>
<dbReference type="RefSeq" id="WP_191177362.1">
    <property type="nucleotide sequence ID" value="NZ_JACWMW010000006.1"/>
</dbReference>
<dbReference type="PROSITE" id="PS51257">
    <property type="entry name" value="PROKAR_LIPOPROTEIN"/>
    <property type="match status" value="1"/>
</dbReference>
<evidence type="ECO:0000313" key="2">
    <source>
        <dbReference type="EMBL" id="MBD1387520.1"/>
    </source>
</evidence>
<evidence type="ECO:0000256" key="1">
    <source>
        <dbReference type="SAM" id="SignalP"/>
    </source>
</evidence>
<evidence type="ECO:0008006" key="4">
    <source>
        <dbReference type="Google" id="ProtNLM"/>
    </source>
</evidence>
<keyword evidence="1" id="KW-0732">Signal</keyword>
<feature type="signal peptide" evidence="1">
    <location>
        <begin position="1"/>
        <end position="21"/>
    </location>
</feature>
<keyword evidence="3" id="KW-1185">Reference proteome</keyword>
<proteinExistence type="predicted"/>
<comment type="caution">
    <text evidence="2">The sequence shown here is derived from an EMBL/GenBank/DDBJ whole genome shotgun (WGS) entry which is preliminary data.</text>
</comment>
<dbReference type="Proteomes" id="UP000618754">
    <property type="component" value="Unassembled WGS sequence"/>
</dbReference>
<gene>
    <name evidence="2" type="ORF">IDJ75_19705</name>
</gene>
<organism evidence="2 3">
    <name type="scientific">Mucilaginibacter rigui</name>
    <dbReference type="NCBI Taxonomy" id="534635"/>
    <lineage>
        <taxon>Bacteria</taxon>
        <taxon>Pseudomonadati</taxon>
        <taxon>Bacteroidota</taxon>
        <taxon>Sphingobacteriia</taxon>
        <taxon>Sphingobacteriales</taxon>
        <taxon>Sphingobacteriaceae</taxon>
        <taxon>Mucilaginibacter</taxon>
    </lineage>
</organism>
<evidence type="ECO:0000313" key="3">
    <source>
        <dbReference type="Proteomes" id="UP000618754"/>
    </source>
</evidence>
<name>A0ABR7XAC4_9SPHI</name>
<protein>
    <recommendedName>
        <fullName evidence="4">DUF4377 domain-containing protein</fullName>
    </recommendedName>
</protein>
<sequence>MKKLLSILCVAVITLTAASCKKETIVAPGAQTFFPKATNWTTTDGGFTYSADVSMPEIDSYFDNNGAVLVYNDLGNGEYEALPSVYGGISYRFTYTGGHVYLDAQNSDGNSITPKPPTLNLKVVLVD</sequence>
<accession>A0ABR7XAC4</accession>
<feature type="chain" id="PRO_5046383456" description="DUF4377 domain-containing protein" evidence="1">
    <location>
        <begin position="22"/>
        <end position="127"/>
    </location>
</feature>